<proteinExistence type="predicted"/>
<evidence type="ECO:0000313" key="1">
    <source>
        <dbReference type="Proteomes" id="UP000694888"/>
    </source>
</evidence>
<name>A0ABM1AFG6_APLCA</name>
<dbReference type="SUPFAM" id="SSF52025">
    <property type="entry name" value="PA domain"/>
    <property type="match status" value="1"/>
</dbReference>
<protein>
    <submittedName>
        <fullName evidence="2">N-acetylated-alpha-linked acidic dipeptidase 2</fullName>
    </submittedName>
</protein>
<dbReference type="PANTHER" id="PTHR10404:SF46">
    <property type="entry name" value="VACUOLAR PROTEIN SORTING-ASSOCIATED PROTEIN 70"/>
    <property type="match status" value="1"/>
</dbReference>
<accession>A0ABM1AFG6</accession>
<dbReference type="InterPro" id="IPR046450">
    <property type="entry name" value="PA_dom_sf"/>
</dbReference>
<feature type="non-terminal residue" evidence="2">
    <location>
        <position position="1"/>
    </location>
</feature>
<gene>
    <name evidence="2" type="primary">LOC106014122</name>
</gene>
<dbReference type="Proteomes" id="UP000694888">
    <property type="component" value="Unplaced"/>
</dbReference>
<dbReference type="GeneID" id="106014122"/>
<organism evidence="1 2">
    <name type="scientific">Aplysia californica</name>
    <name type="common">California sea hare</name>
    <dbReference type="NCBI Taxonomy" id="6500"/>
    <lineage>
        <taxon>Eukaryota</taxon>
        <taxon>Metazoa</taxon>
        <taxon>Spiralia</taxon>
        <taxon>Lophotrochozoa</taxon>
        <taxon>Mollusca</taxon>
        <taxon>Gastropoda</taxon>
        <taxon>Heterobranchia</taxon>
        <taxon>Euthyneura</taxon>
        <taxon>Tectipleura</taxon>
        <taxon>Aplysiida</taxon>
        <taxon>Aplysioidea</taxon>
        <taxon>Aplysiidae</taxon>
        <taxon>Aplysia</taxon>
    </lineage>
</organism>
<dbReference type="PANTHER" id="PTHR10404">
    <property type="entry name" value="N-ACETYLATED-ALPHA-LINKED ACIDIC DIPEPTIDASE"/>
    <property type="match status" value="1"/>
</dbReference>
<keyword evidence="1" id="KW-1185">Reference proteome</keyword>
<reference evidence="2" key="1">
    <citation type="submission" date="2025-08" db="UniProtKB">
        <authorList>
            <consortium name="RefSeq"/>
        </authorList>
    </citation>
    <scope>IDENTIFICATION</scope>
</reference>
<evidence type="ECO:0000313" key="2">
    <source>
        <dbReference type="RefSeq" id="XP_012946633.1"/>
    </source>
</evidence>
<dbReference type="Gene3D" id="3.50.30.30">
    <property type="match status" value="1"/>
</dbReference>
<dbReference type="RefSeq" id="XP_012946633.1">
    <property type="nucleotide sequence ID" value="XM_013091179.1"/>
</dbReference>
<dbReference type="InterPro" id="IPR039373">
    <property type="entry name" value="Peptidase_M28B"/>
</dbReference>
<sequence length="94" mass="10346">GTWWLRGDQVPSEHVRYWLTGDPSTPDYPALQGVPRAGATSGVRPNIPVYPISYDDAHRMMRHMGGTSTDESWHGGLNVSYSAGPGFTGDWEDL</sequence>